<dbReference type="SUPFAM" id="SSF52467">
    <property type="entry name" value="DHS-like NAD/FAD-binding domain"/>
    <property type="match status" value="1"/>
</dbReference>
<evidence type="ECO:0000313" key="12">
    <source>
        <dbReference type="Proteomes" id="UP001431209"/>
    </source>
</evidence>
<evidence type="ECO:0000256" key="3">
    <source>
        <dbReference type="ARBA" id="ARBA00022723"/>
    </source>
</evidence>
<dbReference type="InterPro" id="IPR029035">
    <property type="entry name" value="DHS-like_NAD/FAD-binding_dom"/>
</dbReference>
<dbReference type="EMBL" id="JAOPGA020001659">
    <property type="protein sequence ID" value="KAL0490261.1"/>
    <property type="molecule type" value="Genomic_DNA"/>
</dbReference>
<feature type="domain" description="Deacetylase sirtuin-type" evidence="9">
    <location>
        <begin position="311"/>
        <end position="603"/>
    </location>
</feature>
<comment type="caution">
    <text evidence="8">Lacks conserved residue(s) required for the propagation of feature annotation.</text>
</comment>
<protein>
    <submittedName>
        <fullName evidence="11">Appr-1-p processing enzyme family protein</fullName>
    </submittedName>
</protein>
<comment type="cofactor">
    <cofactor evidence="1">
        <name>Zn(2+)</name>
        <dbReference type="ChEBI" id="CHEBI:29105"/>
    </cofactor>
</comment>
<name>A0AAW2ZMA0_9EUKA</name>
<dbReference type="InterPro" id="IPR026590">
    <property type="entry name" value="Ssirtuin_cat_dom"/>
</dbReference>
<dbReference type="GO" id="GO:0016740">
    <property type="term" value="F:transferase activity"/>
    <property type="evidence" value="ECO:0007669"/>
    <property type="project" value="UniProtKB-KW"/>
</dbReference>
<dbReference type="InterPro" id="IPR002589">
    <property type="entry name" value="Macro_dom"/>
</dbReference>
<dbReference type="GO" id="GO:0046872">
    <property type="term" value="F:metal ion binding"/>
    <property type="evidence" value="ECO:0007669"/>
    <property type="project" value="UniProtKB-KW"/>
</dbReference>
<dbReference type="Gene3D" id="3.40.220.10">
    <property type="entry name" value="Leucine Aminopeptidase, subunit E, domain 1"/>
    <property type="match status" value="1"/>
</dbReference>
<feature type="domain" description="Macro" evidence="10">
    <location>
        <begin position="103"/>
        <end position="300"/>
    </location>
</feature>
<reference evidence="11 12" key="1">
    <citation type="submission" date="2024-03" db="EMBL/GenBank/DDBJ databases">
        <title>The Acrasis kona genome and developmental transcriptomes reveal deep origins of eukaryotic multicellular pathways.</title>
        <authorList>
            <person name="Sheikh S."/>
            <person name="Fu C.-J."/>
            <person name="Brown M.W."/>
            <person name="Baldauf S.L."/>
        </authorList>
    </citation>
    <scope>NUCLEOTIDE SEQUENCE [LARGE SCALE GENOMIC DNA]</scope>
    <source>
        <strain evidence="11 12">ATCC MYA-3509</strain>
    </source>
</reference>
<evidence type="ECO:0000259" key="10">
    <source>
        <dbReference type="PROSITE" id="PS51154"/>
    </source>
</evidence>
<dbReference type="Gene3D" id="3.30.1600.10">
    <property type="entry name" value="SIR2/SIRT2 'Small Domain"/>
    <property type="match status" value="1"/>
</dbReference>
<dbReference type="PANTHER" id="PTHR11106">
    <property type="entry name" value="GANGLIOSIDE INDUCED DIFFERENTIATION ASSOCIATED PROTEIN 2-RELATED"/>
    <property type="match status" value="1"/>
</dbReference>
<dbReference type="InterPro" id="IPR026591">
    <property type="entry name" value="Sirtuin_cat_small_dom_sf"/>
</dbReference>
<dbReference type="PROSITE" id="PS50305">
    <property type="entry name" value="SIRTUIN"/>
    <property type="match status" value="1"/>
</dbReference>
<keyword evidence="4" id="KW-0378">Hydrolase</keyword>
<keyword evidence="2" id="KW-0808">Transferase</keyword>
<sequence>MKHSHTTQSPKVNDIKYQETVDKIARQASEYHHEKIHIPRSLGTTQKRSIIHALTTLRNPHSSNYHKELRDGIDWLLQYELNIKGIVDSETIATVLELFHSHSPITSDVQHLFSNIKLWKGDITRLRVDAIVNAANSQMLGCFEPSHKCIDNVIHASAGPQLRDHCHQIMQTTNQTQGQPIITPAYNLPSKYIIHTVGPNLNQTHDGATKPTQEHINQLQSCYENCLKIASEHELTSIAFCCISTGLFGFPNDLASQIAVRTCKRYLEQTRYNTSIKHIIFNVFTDKDQTCYLNQLENISNQKIPKQVKMSHLMDSNVLTASEWIKQSHSILISAGAGLSASAGLDYNSTKLFKDLFPAMYKRGHRCMYEFIGYKNWRPTLQWGYFFSQVNLARFNWPRTRAYQDLKKIGESAQNGYFVYTSNADGMFEQNDFDKDLIYTIQGDYSRIQCLKPCSADSIWPIKPYIDAALPKVDPETNEITDLSLVPKCPKCGSDMMMNVRGGNWFLEDHFREKRRRYQEWVSNSIEEAEKNNKLFVIVEVGCGFNTPSVVRWPMEKLVSMHSNVRLIRINSDHPEFDRYSGENAVGISSDAKDVLSILASYV</sequence>
<evidence type="ECO:0000256" key="7">
    <source>
        <dbReference type="ARBA" id="ARBA00023295"/>
    </source>
</evidence>
<evidence type="ECO:0000256" key="4">
    <source>
        <dbReference type="ARBA" id="ARBA00022801"/>
    </source>
</evidence>
<evidence type="ECO:0000259" key="9">
    <source>
        <dbReference type="PROSITE" id="PS50305"/>
    </source>
</evidence>
<accession>A0AAW2ZMA0</accession>
<dbReference type="Proteomes" id="UP001431209">
    <property type="component" value="Unassembled WGS sequence"/>
</dbReference>
<comment type="caution">
    <text evidence="11">The sequence shown here is derived from an EMBL/GenBank/DDBJ whole genome shotgun (WGS) entry which is preliminary data.</text>
</comment>
<organism evidence="11 12">
    <name type="scientific">Acrasis kona</name>
    <dbReference type="NCBI Taxonomy" id="1008807"/>
    <lineage>
        <taxon>Eukaryota</taxon>
        <taxon>Discoba</taxon>
        <taxon>Heterolobosea</taxon>
        <taxon>Tetramitia</taxon>
        <taxon>Eutetramitia</taxon>
        <taxon>Acrasidae</taxon>
        <taxon>Acrasis</taxon>
    </lineage>
</organism>
<proteinExistence type="predicted"/>
<dbReference type="PROSITE" id="PS51154">
    <property type="entry name" value="MACRO"/>
    <property type="match status" value="1"/>
</dbReference>
<evidence type="ECO:0000256" key="1">
    <source>
        <dbReference type="ARBA" id="ARBA00001947"/>
    </source>
</evidence>
<keyword evidence="12" id="KW-1185">Reference proteome</keyword>
<dbReference type="SUPFAM" id="SSF52949">
    <property type="entry name" value="Macro domain-like"/>
    <property type="match status" value="1"/>
</dbReference>
<gene>
    <name evidence="11" type="ORF">AKO1_006453</name>
</gene>
<evidence type="ECO:0000313" key="11">
    <source>
        <dbReference type="EMBL" id="KAL0490261.1"/>
    </source>
</evidence>
<dbReference type="Pfam" id="PF01661">
    <property type="entry name" value="Macro"/>
    <property type="match status" value="1"/>
</dbReference>
<dbReference type="PANTHER" id="PTHR11106:SF121">
    <property type="entry name" value="ADP-RIBOSE 1''-PHOSPHATE PHOSPHATASE"/>
    <property type="match status" value="1"/>
</dbReference>
<keyword evidence="3" id="KW-0479">Metal-binding</keyword>
<dbReference type="InterPro" id="IPR043472">
    <property type="entry name" value="Macro_dom-like"/>
</dbReference>
<evidence type="ECO:0000256" key="6">
    <source>
        <dbReference type="ARBA" id="ARBA00023027"/>
    </source>
</evidence>
<evidence type="ECO:0000256" key="2">
    <source>
        <dbReference type="ARBA" id="ARBA00022679"/>
    </source>
</evidence>
<keyword evidence="5" id="KW-0862">Zinc</keyword>
<evidence type="ECO:0000256" key="5">
    <source>
        <dbReference type="ARBA" id="ARBA00022833"/>
    </source>
</evidence>
<dbReference type="GO" id="GO:0016798">
    <property type="term" value="F:hydrolase activity, acting on glycosyl bonds"/>
    <property type="evidence" value="ECO:0007669"/>
    <property type="project" value="UniProtKB-KW"/>
</dbReference>
<keyword evidence="6" id="KW-0520">NAD</keyword>
<dbReference type="CDD" id="cd02908">
    <property type="entry name" value="Macro_OAADPr_deacetylase"/>
    <property type="match status" value="1"/>
</dbReference>
<dbReference type="AlphaFoldDB" id="A0AAW2ZMA0"/>
<dbReference type="SMART" id="SM00506">
    <property type="entry name" value="A1pp"/>
    <property type="match status" value="1"/>
</dbReference>
<keyword evidence="7" id="KW-0326">Glycosidase</keyword>
<dbReference type="Gene3D" id="3.40.50.1220">
    <property type="entry name" value="TPP-binding domain"/>
    <property type="match status" value="1"/>
</dbReference>
<evidence type="ECO:0000256" key="8">
    <source>
        <dbReference type="PROSITE-ProRule" id="PRU00236"/>
    </source>
</evidence>